<gene>
    <name evidence="2" type="ORF">LAC1533_1446</name>
</gene>
<dbReference type="Pfam" id="PF19597">
    <property type="entry name" value="TrbL_4"/>
    <property type="match status" value="1"/>
</dbReference>
<feature type="transmembrane region" description="Helical" evidence="1">
    <location>
        <begin position="91"/>
        <end position="111"/>
    </location>
</feature>
<feature type="transmembrane region" description="Helical" evidence="1">
    <location>
        <begin position="228"/>
        <end position="244"/>
    </location>
</feature>
<dbReference type="AlphaFoldDB" id="A0A1K1KPP4"/>
<feature type="transmembrane region" description="Helical" evidence="1">
    <location>
        <begin position="200"/>
        <end position="221"/>
    </location>
</feature>
<reference evidence="3" key="1">
    <citation type="submission" date="2016-11" db="EMBL/GenBank/DDBJ databases">
        <authorList>
            <person name="Papadimitriou K."/>
        </authorList>
    </citation>
    <scope>NUCLEOTIDE SEQUENCE [LARGE SCALE GENOMIC DNA]</scope>
    <source>
        <strain evidence="3">ACA-DC 1533</strain>
    </source>
</reference>
<name>A0A1K1KPP4_9LACO</name>
<proteinExistence type="predicted"/>
<keyword evidence="1" id="KW-0472">Membrane</keyword>
<accession>A0A1K1KPP4</accession>
<evidence type="ECO:0000313" key="2">
    <source>
        <dbReference type="EMBL" id="SFV40866.1"/>
    </source>
</evidence>
<evidence type="ECO:0000313" key="3">
    <source>
        <dbReference type="Proteomes" id="UP000190935"/>
    </source>
</evidence>
<dbReference type="GeneID" id="95349539"/>
<evidence type="ECO:0000256" key="1">
    <source>
        <dbReference type="SAM" id="Phobius"/>
    </source>
</evidence>
<organism evidence="2 3">
    <name type="scientific">Ligilactobacillus acidipiscis</name>
    <dbReference type="NCBI Taxonomy" id="89059"/>
    <lineage>
        <taxon>Bacteria</taxon>
        <taxon>Bacillati</taxon>
        <taxon>Bacillota</taxon>
        <taxon>Bacilli</taxon>
        <taxon>Lactobacillales</taxon>
        <taxon>Lactobacillaceae</taxon>
        <taxon>Ligilactobacillus</taxon>
    </lineage>
</organism>
<dbReference type="RefSeq" id="WP_079579251.1">
    <property type="nucleotide sequence ID" value="NZ_LT630287.1"/>
</dbReference>
<sequence>MKEKITEAIMNFFNGIFKNILDFAITAIKSILDQVTKSLPIIDKWYGVFLALATSMVVVVVLARIIMTLISEADESTDVTWANILMDAVKSAVAIPVFVFLQGFLQTRIIVPLAKNMFEMSGKFTANAVTSTSKVTDNIKLTGFVQVLFLAFFAIVVVAFFIKMCIYFADMAFYNMSIPIVAMSIASESFDYSSTWWKKLVYYNISMLSQVLSLTITIWCFTHIGSKFSFLAFIGCIGFGWLVLHTPHAIQDFWASTGITKGAGRSVMRGMGNIGRNMFRS</sequence>
<dbReference type="InterPro" id="IPR046084">
    <property type="entry name" value="TrbL_4"/>
</dbReference>
<feature type="transmembrane region" description="Helical" evidence="1">
    <location>
        <begin position="45"/>
        <end position="71"/>
    </location>
</feature>
<dbReference type="KEGG" id="laca:LAC1533_1446"/>
<protein>
    <submittedName>
        <fullName evidence="2">Conjugation protein</fullName>
    </submittedName>
</protein>
<dbReference type="Proteomes" id="UP000190935">
    <property type="component" value="Chromosome I"/>
</dbReference>
<feature type="transmembrane region" description="Helical" evidence="1">
    <location>
        <begin position="147"/>
        <end position="169"/>
    </location>
</feature>
<dbReference type="EMBL" id="LT630287">
    <property type="protein sequence ID" value="SFV40866.1"/>
    <property type="molecule type" value="Genomic_DNA"/>
</dbReference>
<keyword evidence="1" id="KW-1133">Transmembrane helix</keyword>
<keyword evidence="1" id="KW-0812">Transmembrane</keyword>